<keyword evidence="8" id="KW-1185">Reference proteome</keyword>
<evidence type="ECO:0000259" key="6">
    <source>
        <dbReference type="Pfam" id="PF00892"/>
    </source>
</evidence>
<dbReference type="STRING" id="45607.A0A2T0FF18"/>
<dbReference type="Proteomes" id="UP000238350">
    <property type="component" value="Unassembled WGS sequence"/>
</dbReference>
<keyword evidence="4 5" id="KW-0472">Membrane</keyword>
<feature type="transmembrane region" description="Helical" evidence="5">
    <location>
        <begin position="261"/>
        <end position="280"/>
    </location>
</feature>
<feature type="transmembrane region" description="Helical" evidence="5">
    <location>
        <begin position="106"/>
        <end position="129"/>
    </location>
</feature>
<evidence type="ECO:0000256" key="2">
    <source>
        <dbReference type="ARBA" id="ARBA00022692"/>
    </source>
</evidence>
<dbReference type="Pfam" id="PF00892">
    <property type="entry name" value="EamA"/>
    <property type="match status" value="2"/>
</dbReference>
<keyword evidence="2 5" id="KW-0812">Transmembrane</keyword>
<dbReference type="GeneID" id="36514961"/>
<name>A0A2T0FF18_9ASCO</name>
<dbReference type="GO" id="GO:0016020">
    <property type="term" value="C:membrane"/>
    <property type="evidence" value="ECO:0007669"/>
    <property type="project" value="UniProtKB-SubCell"/>
</dbReference>
<dbReference type="RefSeq" id="XP_024663538.1">
    <property type="nucleotide sequence ID" value="XM_024807770.1"/>
</dbReference>
<dbReference type="SUPFAM" id="SSF103481">
    <property type="entry name" value="Multidrug resistance efflux transporter EmrE"/>
    <property type="match status" value="2"/>
</dbReference>
<evidence type="ECO:0000313" key="8">
    <source>
        <dbReference type="Proteomes" id="UP000238350"/>
    </source>
</evidence>
<feature type="transmembrane region" description="Helical" evidence="5">
    <location>
        <begin position="227"/>
        <end position="249"/>
    </location>
</feature>
<organism evidence="7 8">
    <name type="scientific">Wickerhamiella sorbophila</name>
    <dbReference type="NCBI Taxonomy" id="45607"/>
    <lineage>
        <taxon>Eukaryota</taxon>
        <taxon>Fungi</taxon>
        <taxon>Dikarya</taxon>
        <taxon>Ascomycota</taxon>
        <taxon>Saccharomycotina</taxon>
        <taxon>Dipodascomycetes</taxon>
        <taxon>Dipodascales</taxon>
        <taxon>Trichomonascaceae</taxon>
        <taxon>Wickerhamiella</taxon>
    </lineage>
</organism>
<evidence type="ECO:0000256" key="4">
    <source>
        <dbReference type="ARBA" id="ARBA00023136"/>
    </source>
</evidence>
<dbReference type="EMBL" id="NDIQ01000001">
    <property type="protein sequence ID" value="PRT53592.1"/>
    <property type="molecule type" value="Genomic_DNA"/>
</dbReference>
<gene>
    <name evidence="7" type="ORF">B9G98_01212</name>
</gene>
<feature type="transmembrane region" description="Helical" evidence="5">
    <location>
        <begin position="318"/>
        <end position="337"/>
    </location>
</feature>
<evidence type="ECO:0000313" key="7">
    <source>
        <dbReference type="EMBL" id="PRT53592.1"/>
    </source>
</evidence>
<feature type="domain" description="EamA" evidence="6">
    <location>
        <begin position="46"/>
        <end position="178"/>
    </location>
</feature>
<dbReference type="AlphaFoldDB" id="A0A2T0FF18"/>
<evidence type="ECO:0000256" key="3">
    <source>
        <dbReference type="ARBA" id="ARBA00022989"/>
    </source>
</evidence>
<dbReference type="InterPro" id="IPR037185">
    <property type="entry name" value="EmrE-like"/>
</dbReference>
<feature type="transmembrane region" description="Helical" evidence="5">
    <location>
        <begin position="71"/>
        <end position="94"/>
    </location>
</feature>
<dbReference type="InterPro" id="IPR000620">
    <property type="entry name" value="EamA_dom"/>
</dbReference>
<dbReference type="OrthoDB" id="306876at2759"/>
<feature type="transmembrane region" description="Helical" evidence="5">
    <location>
        <begin position="39"/>
        <end position="59"/>
    </location>
</feature>
<feature type="transmembrane region" description="Helical" evidence="5">
    <location>
        <begin position="292"/>
        <end position="312"/>
    </location>
</feature>
<feature type="domain" description="EamA" evidence="6">
    <location>
        <begin position="202"/>
        <end position="332"/>
    </location>
</feature>
<keyword evidence="3 5" id="KW-1133">Transmembrane helix</keyword>
<dbReference type="PANTHER" id="PTHR22911:SF6">
    <property type="entry name" value="SOLUTE CARRIER FAMILY 35 MEMBER G1"/>
    <property type="match status" value="1"/>
</dbReference>
<sequence>MAEATARRDSEEEVLFESDIELSDLNEQAVPKPTVESGLWSYLTPGCQLYLVAMLCGEAMKALSKLLMEKIDMMVLIFTRMSITLCTTVLYMWYKNIDHYFWGPPGVRLLITVRGVSGTVAIVLTMFALKHLSLPEQTVLTFLGPQVAPVLARIILHEQYFWQQAAWGLVSFSGVVVVAKPPPFHHEETTGSESSVQLRVLAIMATLFVVLITGIVMIVVRSIGTRAHPLCVVGSYSMFSVLLSAAWMIADPSRITVPKTIRTWVLLVGTGLFGFCLQYMTAVALQKEQVSMLAGFRYTQILWAVVFELILWRDLPDLWTITGSILVAIGVIQATIVRKRLTEASKPST</sequence>
<comment type="caution">
    <text evidence="7">The sequence shown here is derived from an EMBL/GenBank/DDBJ whole genome shotgun (WGS) entry which is preliminary data.</text>
</comment>
<evidence type="ECO:0000256" key="1">
    <source>
        <dbReference type="ARBA" id="ARBA00004141"/>
    </source>
</evidence>
<accession>A0A2T0FF18</accession>
<reference evidence="7 8" key="1">
    <citation type="submission" date="2017-04" db="EMBL/GenBank/DDBJ databases">
        <title>Genome sequencing of [Candida] sorbophila.</title>
        <authorList>
            <person name="Ahn J.O."/>
        </authorList>
    </citation>
    <scope>NUCLEOTIDE SEQUENCE [LARGE SCALE GENOMIC DNA]</scope>
    <source>
        <strain evidence="7 8">DS02</strain>
    </source>
</reference>
<evidence type="ECO:0000256" key="5">
    <source>
        <dbReference type="SAM" id="Phobius"/>
    </source>
</evidence>
<proteinExistence type="predicted"/>
<dbReference type="PANTHER" id="PTHR22911">
    <property type="entry name" value="ACYL-MALONYL CONDENSING ENZYME-RELATED"/>
    <property type="match status" value="1"/>
</dbReference>
<feature type="transmembrane region" description="Helical" evidence="5">
    <location>
        <begin position="199"/>
        <end position="220"/>
    </location>
</feature>
<protein>
    <recommendedName>
        <fullName evidence="6">EamA domain-containing protein</fullName>
    </recommendedName>
</protein>
<comment type="subcellular location">
    <subcellularLocation>
        <location evidence="1">Membrane</location>
        <topology evidence="1">Multi-pass membrane protein</topology>
    </subcellularLocation>
</comment>